<dbReference type="AlphaFoldDB" id="D8RV57"/>
<keyword evidence="3" id="KW-1185">Reference proteome</keyword>
<reference evidence="2 3" key="1">
    <citation type="journal article" date="2011" name="Science">
        <title>The Selaginella genome identifies genetic changes associated with the evolution of vascular plants.</title>
        <authorList>
            <person name="Banks J.A."/>
            <person name="Nishiyama T."/>
            <person name="Hasebe M."/>
            <person name="Bowman J.L."/>
            <person name="Gribskov M."/>
            <person name="dePamphilis C."/>
            <person name="Albert V.A."/>
            <person name="Aono N."/>
            <person name="Aoyama T."/>
            <person name="Ambrose B.A."/>
            <person name="Ashton N.W."/>
            <person name="Axtell M.J."/>
            <person name="Barker E."/>
            <person name="Barker M.S."/>
            <person name="Bennetzen J.L."/>
            <person name="Bonawitz N.D."/>
            <person name="Chapple C."/>
            <person name="Cheng C."/>
            <person name="Correa L.G."/>
            <person name="Dacre M."/>
            <person name="DeBarry J."/>
            <person name="Dreyer I."/>
            <person name="Elias M."/>
            <person name="Engstrom E.M."/>
            <person name="Estelle M."/>
            <person name="Feng L."/>
            <person name="Finet C."/>
            <person name="Floyd S.K."/>
            <person name="Frommer W.B."/>
            <person name="Fujita T."/>
            <person name="Gramzow L."/>
            <person name="Gutensohn M."/>
            <person name="Harholt J."/>
            <person name="Hattori M."/>
            <person name="Heyl A."/>
            <person name="Hirai T."/>
            <person name="Hiwatashi Y."/>
            <person name="Ishikawa M."/>
            <person name="Iwata M."/>
            <person name="Karol K.G."/>
            <person name="Koehler B."/>
            <person name="Kolukisaoglu U."/>
            <person name="Kubo M."/>
            <person name="Kurata T."/>
            <person name="Lalonde S."/>
            <person name="Li K."/>
            <person name="Li Y."/>
            <person name="Litt A."/>
            <person name="Lyons E."/>
            <person name="Manning G."/>
            <person name="Maruyama T."/>
            <person name="Michael T.P."/>
            <person name="Mikami K."/>
            <person name="Miyazaki S."/>
            <person name="Morinaga S."/>
            <person name="Murata T."/>
            <person name="Mueller-Roeber B."/>
            <person name="Nelson D.R."/>
            <person name="Obara M."/>
            <person name="Oguri Y."/>
            <person name="Olmstead R.G."/>
            <person name="Onodera N."/>
            <person name="Petersen B.L."/>
            <person name="Pils B."/>
            <person name="Prigge M."/>
            <person name="Rensing S.A."/>
            <person name="Riano-Pachon D.M."/>
            <person name="Roberts A.W."/>
            <person name="Sato Y."/>
            <person name="Scheller H.V."/>
            <person name="Schulz B."/>
            <person name="Schulz C."/>
            <person name="Shakirov E.V."/>
            <person name="Shibagaki N."/>
            <person name="Shinohara N."/>
            <person name="Shippen D.E."/>
            <person name="Soerensen I."/>
            <person name="Sotooka R."/>
            <person name="Sugimoto N."/>
            <person name="Sugita M."/>
            <person name="Sumikawa N."/>
            <person name="Tanurdzic M."/>
            <person name="Theissen G."/>
            <person name="Ulvskov P."/>
            <person name="Wakazuki S."/>
            <person name="Weng J.K."/>
            <person name="Willats W.W."/>
            <person name="Wipf D."/>
            <person name="Wolf P.G."/>
            <person name="Yang L."/>
            <person name="Zimmer A.D."/>
            <person name="Zhu Q."/>
            <person name="Mitros T."/>
            <person name="Hellsten U."/>
            <person name="Loque D."/>
            <person name="Otillar R."/>
            <person name="Salamov A."/>
            <person name="Schmutz J."/>
            <person name="Shapiro H."/>
            <person name="Lindquist E."/>
            <person name="Lucas S."/>
            <person name="Rokhsar D."/>
            <person name="Grigoriev I.V."/>
        </authorList>
    </citation>
    <scope>NUCLEOTIDE SEQUENCE [LARGE SCALE GENOMIC DNA]</scope>
</reference>
<sequence>MRSKVPREGPAWVDEFLSGDYFTSCDFHTGGKNERNQFCTECSGSGPLCQFGLLASHSGHRTLQVRKASHMDSIRVVDIQQCLEVSDIQTYSINSAKIVFLLSRPQPRPSKGALHACLCCNRALSDDVKFCSLACKLDVLREQPEDRSITFALPADGEEENGSGCFKRKNSEAFQDSPTTPEKFESISTAKARCRKGVPRRAPMG</sequence>
<evidence type="ECO:0000313" key="2">
    <source>
        <dbReference type="EMBL" id="EFJ23714.1"/>
    </source>
</evidence>
<dbReference type="Proteomes" id="UP000001514">
    <property type="component" value="Unassembled WGS sequence"/>
</dbReference>
<proteinExistence type="predicted"/>
<evidence type="ECO:0000313" key="3">
    <source>
        <dbReference type="Proteomes" id="UP000001514"/>
    </source>
</evidence>
<accession>D8RV57</accession>
<dbReference type="eggNOG" id="ENOG502SRVD">
    <property type="taxonomic scope" value="Eukaryota"/>
</dbReference>
<dbReference type="OMA" id="FIPCKVH"/>
<name>D8RV57_SELML</name>
<gene>
    <name evidence="2" type="ORF">SELMODRAFT_102589</name>
</gene>
<dbReference type="EMBL" id="GL377591">
    <property type="protein sequence ID" value="EFJ23714.1"/>
    <property type="molecule type" value="Genomic_DNA"/>
</dbReference>
<dbReference type="HOGENOM" id="CLU_070437_1_0_1"/>
<evidence type="ECO:0008006" key="4">
    <source>
        <dbReference type="Google" id="ProtNLM"/>
    </source>
</evidence>
<dbReference type="InterPro" id="IPR006734">
    <property type="entry name" value="PLATZ"/>
</dbReference>
<dbReference type="Pfam" id="PF04640">
    <property type="entry name" value="PLATZ"/>
    <property type="match status" value="1"/>
</dbReference>
<dbReference type="PANTHER" id="PTHR31065">
    <property type="entry name" value="PLATZ TRANSCRIPTION FACTOR FAMILY PROTEIN"/>
    <property type="match status" value="1"/>
</dbReference>
<dbReference type="KEGG" id="smo:SELMODRAFT_102589"/>
<feature type="region of interest" description="Disordered" evidence="1">
    <location>
        <begin position="156"/>
        <end position="186"/>
    </location>
</feature>
<dbReference type="Gramene" id="EFJ23714">
    <property type="protein sequence ID" value="EFJ23714"/>
    <property type="gene ID" value="SELMODRAFT_102589"/>
</dbReference>
<organism evidence="3">
    <name type="scientific">Selaginella moellendorffii</name>
    <name type="common">Spikemoss</name>
    <dbReference type="NCBI Taxonomy" id="88036"/>
    <lineage>
        <taxon>Eukaryota</taxon>
        <taxon>Viridiplantae</taxon>
        <taxon>Streptophyta</taxon>
        <taxon>Embryophyta</taxon>
        <taxon>Tracheophyta</taxon>
        <taxon>Lycopodiopsida</taxon>
        <taxon>Selaginellales</taxon>
        <taxon>Selaginellaceae</taxon>
        <taxon>Selaginella</taxon>
    </lineage>
</organism>
<protein>
    <recommendedName>
        <fullName evidence="4">PLATZ transcription factor family protein</fullName>
    </recommendedName>
</protein>
<dbReference type="InParanoid" id="D8RV57"/>
<dbReference type="PANTHER" id="PTHR31065:SF46">
    <property type="entry name" value="PLATZ TRANSCRIPTION FACTOR FAMILY PROTEIN-RELATED"/>
    <property type="match status" value="1"/>
</dbReference>
<evidence type="ECO:0000256" key="1">
    <source>
        <dbReference type="SAM" id="MobiDB-lite"/>
    </source>
</evidence>